<dbReference type="SUPFAM" id="SSF56112">
    <property type="entry name" value="Protein kinase-like (PK-like)"/>
    <property type="match status" value="1"/>
</dbReference>
<dbReference type="Proteomes" id="UP000264006">
    <property type="component" value="Chromosome"/>
</dbReference>
<dbReference type="InterPro" id="IPR000719">
    <property type="entry name" value="Prot_kinase_dom"/>
</dbReference>
<accession>A0A346XVH6</accession>
<keyword evidence="6" id="KW-0808">Transferase</keyword>
<feature type="region of interest" description="Disordered" evidence="4">
    <location>
        <begin position="403"/>
        <end position="429"/>
    </location>
</feature>
<feature type="compositionally biased region" description="Pro residues" evidence="4">
    <location>
        <begin position="302"/>
        <end position="334"/>
    </location>
</feature>
<dbReference type="Gene3D" id="3.30.200.20">
    <property type="entry name" value="Phosphorylase Kinase, domain 1"/>
    <property type="match status" value="1"/>
</dbReference>
<dbReference type="PROSITE" id="PS00107">
    <property type="entry name" value="PROTEIN_KINASE_ATP"/>
    <property type="match status" value="1"/>
</dbReference>
<sequence length="723" mass="75041">MIDLGTDEFADVREIGRGGYGIVYTARQPAFGRTVAIKVLTLADEGTLRRFDRERQALGKVSNHPHITPVFASGFTADGKPYLAMEFMRGGSLADRLTREGALPWEEVLDLGVKLSGALETAHRAGILHRDLKPANVLLSDFGEPRLADFGIASIDDGEQTKTGVITASIAYAAPEILDGKRPEVPADIYGLSATLFTLVAGTPPFFAEGDQSLLAMVVRVARDPVPDLRARGVPDAMARVLETGMAKDARTRYPSAEAFGEALAQAQAEVGLRRTALVLPQGDQMPTSAVQVGSAANRWPEPTPAAPPPSAAPPVPPAVSGPGANPPPSPFPAPAGLAPEGTSGGWTPPPTSPSSARRGVLVGLGVLLLVVLGAGGFLLTRGGDDDVAVGTNGDDAVVASEPIAPAEAPGTDDAGPTPKPGEETPDEASGIVAGEWQEVRPMALARQQIPSVELRGTTWVTGGLTEEGVTATVEGYEAATNSWRSAPDLPVPLHHHMAAVHDGEIVVLGGWSPDGALLSAITQDRVFALRGDEWVELPPLLQPRVAGTAQSVGGLLVVTGGQGVDGNLVLTTEVFDGTAWTEVAPLPVPREHLASATDGTYMYVVGGRVLSSDANLPDLERYDPATDTWETLAPMPTARGGLAAVYTEGWLVAIGGERPLGVFDDVEAYDIASGEWRELPPLLVGRHGLGASVANNLVVVAGGALEATHSAPTAVTEVVSTG</sequence>
<proteinExistence type="predicted"/>
<dbReference type="Pfam" id="PF00069">
    <property type="entry name" value="Pkinase"/>
    <property type="match status" value="1"/>
</dbReference>
<evidence type="ECO:0000313" key="7">
    <source>
        <dbReference type="Proteomes" id="UP000264006"/>
    </source>
</evidence>
<dbReference type="InterPro" id="IPR006652">
    <property type="entry name" value="Kelch_1"/>
</dbReference>
<dbReference type="PANTHER" id="PTHR45632">
    <property type="entry name" value="LD33804P"/>
    <property type="match status" value="1"/>
</dbReference>
<keyword evidence="1 3" id="KW-0547">Nucleotide-binding</keyword>
<dbReference type="Pfam" id="PF24681">
    <property type="entry name" value="Kelch_KLHDC2_KLHL20_DRC7"/>
    <property type="match status" value="1"/>
</dbReference>
<dbReference type="KEGG" id="euz:DVS28_a1530"/>
<dbReference type="CDD" id="cd14014">
    <property type="entry name" value="STKc_PknB_like"/>
    <property type="match status" value="1"/>
</dbReference>
<feature type="domain" description="Protein kinase" evidence="5">
    <location>
        <begin position="9"/>
        <end position="265"/>
    </location>
</feature>
<dbReference type="InterPro" id="IPR008271">
    <property type="entry name" value="Ser/Thr_kinase_AS"/>
</dbReference>
<dbReference type="PROSITE" id="PS50011">
    <property type="entry name" value="PROTEIN_KINASE_DOM"/>
    <property type="match status" value="1"/>
</dbReference>
<evidence type="ECO:0000313" key="6">
    <source>
        <dbReference type="EMBL" id="AXV06223.1"/>
    </source>
</evidence>
<dbReference type="SUPFAM" id="SSF50965">
    <property type="entry name" value="Galactose oxidase, central domain"/>
    <property type="match status" value="1"/>
</dbReference>
<organism evidence="6 7">
    <name type="scientific">Euzebya pacifica</name>
    <dbReference type="NCBI Taxonomy" id="1608957"/>
    <lineage>
        <taxon>Bacteria</taxon>
        <taxon>Bacillati</taxon>
        <taxon>Actinomycetota</taxon>
        <taxon>Nitriliruptoria</taxon>
        <taxon>Euzebyales</taxon>
    </lineage>
</organism>
<evidence type="ECO:0000256" key="4">
    <source>
        <dbReference type="SAM" id="MobiDB-lite"/>
    </source>
</evidence>
<dbReference type="SMART" id="SM00220">
    <property type="entry name" value="S_TKc"/>
    <property type="match status" value="1"/>
</dbReference>
<dbReference type="InterPro" id="IPR011043">
    <property type="entry name" value="Gal_Oxase/kelch_b-propeller"/>
</dbReference>
<dbReference type="InterPro" id="IPR015915">
    <property type="entry name" value="Kelch-typ_b-propeller"/>
</dbReference>
<protein>
    <submittedName>
        <fullName evidence="6">Protein kinase/ LuxR family transcriptional regulator</fullName>
    </submittedName>
</protein>
<evidence type="ECO:0000256" key="1">
    <source>
        <dbReference type="ARBA" id="ARBA00022741"/>
    </source>
</evidence>
<dbReference type="InterPro" id="IPR017441">
    <property type="entry name" value="Protein_kinase_ATP_BS"/>
</dbReference>
<feature type="binding site" evidence="3">
    <location>
        <position position="38"/>
    </location>
    <ligand>
        <name>ATP</name>
        <dbReference type="ChEBI" id="CHEBI:30616"/>
    </ligand>
</feature>
<feature type="region of interest" description="Disordered" evidence="4">
    <location>
        <begin position="289"/>
        <end position="356"/>
    </location>
</feature>
<evidence type="ECO:0000256" key="3">
    <source>
        <dbReference type="PROSITE-ProRule" id="PRU10141"/>
    </source>
</evidence>
<dbReference type="SMART" id="SM00612">
    <property type="entry name" value="Kelch"/>
    <property type="match status" value="5"/>
</dbReference>
<dbReference type="AlphaFoldDB" id="A0A346XVH6"/>
<dbReference type="PROSITE" id="PS00108">
    <property type="entry name" value="PROTEIN_KINASE_ST"/>
    <property type="match status" value="1"/>
</dbReference>
<dbReference type="Gene3D" id="2.120.10.80">
    <property type="entry name" value="Kelch-type beta propeller"/>
    <property type="match status" value="2"/>
</dbReference>
<reference evidence="6 7" key="1">
    <citation type="submission" date="2018-09" db="EMBL/GenBank/DDBJ databases">
        <title>Complete genome sequence of Euzebya sp. DY32-46 isolated from seawater of Pacific Ocean.</title>
        <authorList>
            <person name="Xu L."/>
            <person name="Wu Y.-H."/>
            <person name="Xu X.-W."/>
        </authorList>
    </citation>
    <scope>NUCLEOTIDE SEQUENCE [LARGE SCALE GENOMIC DNA]</scope>
    <source>
        <strain evidence="6 7">DY32-46</strain>
    </source>
</reference>
<dbReference type="EMBL" id="CP031165">
    <property type="protein sequence ID" value="AXV06223.1"/>
    <property type="molecule type" value="Genomic_DNA"/>
</dbReference>
<dbReference type="RefSeq" id="WP_164710116.1">
    <property type="nucleotide sequence ID" value="NZ_CP031165.1"/>
</dbReference>
<dbReference type="Gene3D" id="1.10.510.10">
    <property type="entry name" value="Transferase(Phosphotransferase) domain 1"/>
    <property type="match status" value="1"/>
</dbReference>
<dbReference type="GO" id="GO:0005524">
    <property type="term" value="F:ATP binding"/>
    <property type="evidence" value="ECO:0007669"/>
    <property type="project" value="UniProtKB-UniRule"/>
</dbReference>
<name>A0A346XVH6_9ACTN</name>
<dbReference type="InterPro" id="IPR011009">
    <property type="entry name" value="Kinase-like_dom_sf"/>
</dbReference>
<evidence type="ECO:0000259" key="5">
    <source>
        <dbReference type="PROSITE" id="PS50011"/>
    </source>
</evidence>
<keyword evidence="2 3" id="KW-0067">ATP-binding</keyword>
<evidence type="ECO:0000256" key="2">
    <source>
        <dbReference type="ARBA" id="ARBA00022840"/>
    </source>
</evidence>
<dbReference type="GO" id="GO:0004672">
    <property type="term" value="F:protein kinase activity"/>
    <property type="evidence" value="ECO:0007669"/>
    <property type="project" value="InterPro"/>
</dbReference>
<keyword evidence="7" id="KW-1185">Reference proteome</keyword>
<gene>
    <name evidence="6" type="ORF">DVS28_a1530</name>
</gene>
<keyword evidence="6" id="KW-0418">Kinase</keyword>